<dbReference type="PRINTS" id="PR00682">
    <property type="entry name" value="IPNSYNTHASE"/>
</dbReference>
<evidence type="ECO:0000256" key="2">
    <source>
        <dbReference type="ARBA" id="ARBA00023194"/>
    </source>
</evidence>
<feature type="domain" description="Fe2OG dioxygenase" evidence="4">
    <location>
        <begin position="162"/>
        <end position="267"/>
    </location>
</feature>
<keyword evidence="2" id="KW-0045">Antibiotic biosynthesis</keyword>
<dbReference type="InterPro" id="IPR026992">
    <property type="entry name" value="DIOX_N"/>
</dbReference>
<keyword evidence="3" id="KW-0560">Oxidoreductase</keyword>
<dbReference type="RefSeq" id="WP_253654394.1">
    <property type="nucleotide sequence ID" value="NZ_BAAAOE010000003.1"/>
</dbReference>
<dbReference type="Proteomes" id="UP001205740">
    <property type="component" value="Unassembled WGS sequence"/>
</dbReference>
<sequence>MLPLISLADLETPDERERLAEVSRTVGFFYLTDHDVPADLQQRMADVARRFFALPQADKDAVAMVNSPHFRGYNRLGGELTNGRVDRREQIDIAPDRDPIPNAVGPMRLQGHNQWPSALPELRTVVGKYQAELERVSRTLLGRWAQALGATTDFFDDAFALPATLMKLVRYPARPAVEDGFTDQGVGAHKDSGVLTVLLAQEGSSGLQVERTDGVWIEAPPQPGTFIVNIGEMLEIATDGRLVATRHRVVTPPGAPERLSIPYFYAPSLDAVMPRIPAQDGGPSRITDDPDNPLFDTYGQNTWKSRTRAHPDVVARWYPDETGARV</sequence>
<evidence type="ECO:0000313" key="6">
    <source>
        <dbReference type="Proteomes" id="UP001205740"/>
    </source>
</evidence>
<organism evidence="5 6">
    <name type="scientific">Williamsia serinedens</name>
    <dbReference type="NCBI Taxonomy" id="391736"/>
    <lineage>
        <taxon>Bacteria</taxon>
        <taxon>Bacillati</taxon>
        <taxon>Actinomycetota</taxon>
        <taxon>Actinomycetes</taxon>
        <taxon>Mycobacteriales</taxon>
        <taxon>Nocardiaceae</taxon>
        <taxon>Williamsia</taxon>
    </lineage>
</organism>
<comment type="pathway">
    <text evidence="1">Antibiotic biosynthesis.</text>
</comment>
<proteinExistence type="inferred from homology"/>
<evidence type="ECO:0000313" key="5">
    <source>
        <dbReference type="EMBL" id="MCP2160833.1"/>
    </source>
</evidence>
<keyword evidence="6" id="KW-1185">Reference proteome</keyword>
<keyword evidence="3" id="KW-0408">Iron</keyword>
<keyword evidence="3" id="KW-0479">Metal-binding</keyword>
<dbReference type="Pfam" id="PF03171">
    <property type="entry name" value="2OG-FeII_Oxy"/>
    <property type="match status" value="1"/>
</dbReference>
<gene>
    <name evidence="5" type="ORF">LX12_002020</name>
</gene>
<dbReference type="PANTHER" id="PTHR47990">
    <property type="entry name" value="2-OXOGLUTARATE (2OG) AND FE(II)-DEPENDENT OXYGENASE SUPERFAMILY PROTEIN-RELATED"/>
    <property type="match status" value="1"/>
</dbReference>
<dbReference type="SUPFAM" id="SSF51197">
    <property type="entry name" value="Clavaminate synthase-like"/>
    <property type="match status" value="1"/>
</dbReference>
<dbReference type="Pfam" id="PF14226">
    <property type="entry name" value="DIOX_N"/>
    <property type="match status" value="1"/>
</dbReference>
<comment type="caution">
    <text evidence="5">The sequence shown here is derived from an EMBL/GenBank/DDBJ whole genome shotgun (WGS) entry which is preliminary data.</text>
</comment>
<accession>A0ABT1H2M2</accession>
<dbReference type="Gene3D" id="2.60.120.330">
    <property type="entry name" value="B-lactam Antibiotic, Isopenicillin N Synthase, Chain"/>
    <property type="match status" value="1"/>
</dbReference>
<name>A0ABT1H2M2_9NOCA</name>
<dbReference type="EMBL" id="JAMTCG010000003">
    <property type="protein sequence ID" value="MCP2160833.1"/>
    <property type="molecule type" value="Genomic_DNA"/>
</dbReference>
<comment type="similarity">
    <text evidence="3">Belongs to the iron/ascorbate-dependent oxidoreductase family.</text>
</comment>
<dbReference type="InterPro" id="IPR044861">
    <property type="entry name" value="IPNS-like_FE2OG_OXY"/>
</dbReference>
<evidence type="ECO:0000256" key="1">
    <source>
        <dbReference type="ARBA" id="ARBA00004792"/>
    </source>
</evidence>
<evidence type="ECO:0000256" key="3">
    <source>
        <dbReference type="RuleBase" id="RU003682"/>
    </source>
</evidence>
<dbReference type="InterPro" id="IPR005123">
    <property type="entry name" value="Oxoglu/Fe-dep_dioxygenase_dom"/>
</dbReference>
<reference evidence="5 6" key="1">
    <citation type="submission" date="2022-06" db="EMBL/GenBank/DDBJ databases">
        <title>Genomic Encyclopedia of Archaeal and Bacterial Type Strains, Phase II (KMG-II): from individual species to whole genera.</title>
        <authorList>
            <person name="Goeker M."/>
        </authorList>
    </citation>
    <scope>NUCLEOTIDE SEQUENCE [LARGE SCALE GENOMIC DNA]</scope>
    <source>
        <strain evidence="5 6">DSM 45037</strain>
    </source>
</reference>
<dbReference type="PROSITE" id="PS51471">
    <property type="entry name" value="FE2OG_OXY"/>
    <property type="match status" value="1"/>
</dbReference>
<dbReference type="InterPro" id="IPR027443">
    <property type="entry name" value="IPNS-like_sf"/>
</dbReference>
<protein>
    <submittedName>
        <fullName evidence="5">Isopenicillin N synthase</fullName>
    </submittedName>
</protein>
<evidence type="ECO:0000259" key="4">
    <source>
        <dbReference type="PROSITE" id="PS51471"/>
    </source>
</evidence>
<dbReference type="InterPro" id="IPR050231">
    <property type="entry name" value="Iron_ascorbate_oxido_reductase"/>
</dbReference>